<keyword evidence="5" id="KW-0560">Oxidoreductase</keyword>
<dbReference type="EMBL" id="WVTA01000007">
    <property type="protein sequence ID" value="KAK3208388.1"/>
    <property type="molecule type" value="Genomic_DNA"/>
</dbReference>
<name>A0AAN6LVG9_9PLEO</name>
<dbReference type="PANTHER" id="PTHR24305">
    <property type="entry name" value="CYTOCHROME P450"/>
    <property type="match status" value="1"/>
</dbReference>
<proteinExistence type="inferred from homology"/>
<dbReference type="InterPro" id="IPR050121">
    <property type="entry name" value="Cytochrome_P450_monoxygenase"/>
</dbReference>
<dbReference type="Gene3D" id="1.10.630.10">
    <property type="entry name" value="Cytochrome P450"/>
    <property type="match status" value="1"/>
</dbReference>
<organism evidence="8 9">
    <name type="scientific">Pseudopithomyces chartarum</name>
    <dbReference type="NCBI Taxonomy" id="1892770"/>
    <lineage>
        <taxon>Eukaryota</taxon>
        <taxon>Fungi</taxon>
        <taxon>Dikarya</taxon>
        <taxon>Ascomycota</taxon>
        <taxon>Pezizomycotina</taxon>
        <taxon>Dothideomycetes</taxon>
        <taxon>Pleosporomycetidae</taxon>
        <taxon>Pleosporales</taxon>
        <taxon>Massarineae</taxon>
        <taxon>Didymosphaeriaceae</taxon>
        <taxon>Pseudopithomyces</taxon>
    </lineage>
</organism>
<dbReference type="PANTHER" id="PTHR24305:SF77">
    <property type="entry name" value="CYTOCHROME P450 MONOOXYGENASE"/>
    <property type="match status" value="1"/>
</dbReference>
<dbReference type="GO" id="GO:0020037">
    <property type="term" value="F:heme binding"/>
    <property type="evidence" value="ECO:0007669"/>
    <property type="project" value="InterPro"/>
</dbReference>
<dbReference type="GO" id="GO:0005506">
    <property type="term" value="F:iron ion binding"/>
    <property type="evidence" value="ECO:0007669"/>
    <property type="project" value="InterPro"/>
</dbReference>
<evidence type="ECO:0000256" key="3">
    <source>
        <dbReference type="ARBA" id="ARBA00022617"/>
    </source>
</evidence>
<keyword evidence="7" id="KW-0503">Monooxygenase</keyword>
<gene>
    <name evidence="8" type="ORF">GRF29_77g542869</name>
</gene>
<dbReference type="Pfam" id="PF00067">
    <property type="entry name" value="p450"/>
    <property type="match status" value="1"/>
</dbReference>
<evidence type="ECO:0000313" key="9">
    <source>
        <dbReference type="Proteomes" id="UP001280581"/>
    </source>
</evidence>
<dbReference type="InterPro" id="IPR001128">
    <property type="entry name" value="Cyt_P450"/>
</dbReference>
<dbReference type="InterPro" id="IPR036396">
    <property type="entry name" value="Cyt_P450_sf"/>
</dbReference>
<keyword evidence="9" id="KW-1185">Reference proteome</keyword>
<reference evidence="8 9" key="1">
    <citation type="submission" date="2021-02" db="EMBL/GenBank/DDBJ databases">
        <title>Genome assembly of Pseudopithomyces chartarum.</title>
        <authorList>
            <person name="Jauregui R."/>
            <person name="Singh J."/>
            <person name="Voisey C."/>
        </authorList>
    </citation>
    <scope>NUCLEOTIDE SEQUENCE [LARGE SCALE GENOMIC DNA]</scope>
    <source>
        <strain evidence="8 9">AGR01</strain>
    </source>
</reference>
<dbReference type="Proteomes" id="UP001280581">
    <property type="component" value="Unassembled WGS sequence"/>
</dbReference>
<dbReference type="AlphaFoldDB" id="A0AAN6LVG9"/>
<evidence type="ECO:0008006" key="10">
    <source>
        <dbReference type="Google" id="ProtNLM"/>
    </source>
</evidence>
<evidence type="ECO:0000256" key="1">
    <source>
        <dbReference type="ARBA" id="ARBA00001971"/>
    </source>
</evidence>
<sequence>MTTISILLGAIAIYFTIYRLIDWRRLRNIPGPTIAGWTDAWLLRHVISGRLCTKLTDICNQYGPLVRIGPNWVVCGDPFEIQKIWGIRSGYSRAEWYKATRLNPEDDNVLTTLDNKAHHRLRALLAPAYAAKGMKDQERVVDEQIENLINLIERRYISSESILKRCNLSRVMQYLTQDIITAVGFGKATGYLEADEDFLGVLETCEKLLAPAHIIMFLPKVRRILESRFLGPLIPKPKGNRGIGGLLNLIRSHVDTRYGDAKTQKNDMLQSFVESGLRRPQVEAESLVTLFGGTDTTSTALRMTIFFLSTNVQALHRLQREVDAEVDNAARPVITDSHVKTLPYLQACIREGMRLWPQAWLCFQKFLTKIKSSAI</sequence>
<dbReference type="GO" id="GO:0004497">
    <property type="term" value="F:monooxygenase activity"/>
    <property type="evidence" value="ECO:0007669"/>
    <property type="project" value="UniProtKB-KW"/>
</dbReference>
<evidence type="ECO:0000256" key="2">
    <source>
        <dbReference type="ARBA" id="ARBA00010617"/>
    </source>
</evidence>
<comment type="similarity">
    <text evidence="2">Belongs to the cytochrome P450 family.</text>
</comment>
<keyword evidence="6" id="KW-0408">Iron</keyword>
<evidence type="ECO:0000256" key="7">
    <source>
        <dbReference type="ARBA" id="ARBA00023033"/>
    </source>
</evidence>
<accession>A0AAN6LVG9</accession>
<evidence type="ECO:0000313" key="8">
    <source>
        <dbReference type="EMBL" id="KAK3208388.1"/>
    </source>
</evidence>
<keyword evidence="3" id="KW-0349">Heme</keyword>
<dbReference type="GO" id="GO:0016705">
    <property type="term" value="F:oxidoreductase activity, acting on paired donors, with incorporation or reduction of molecular oxygen"/>
    <property type="evidence" value="ECO:0007669"/>
    <property type="project" value="InterPro"/>
</dbReference>
<protein>
    <recommendedName>
        <fullName evidence="10">Cytochrome P450</fullName>
    </recommendedName>
</protein>
<evidence type="ECO:0000256" key="5">
    <source>
        <dbReference type="ARBA" id="ARBA00023002"/>
    </source>
</evidence>
<comment type="cofactor">
    <cofactor evidence="1">
        <name>heme</name>
        <dbReference type="ChEBI" id="CHEBI:30413"/>
    </cofactor>
</comment>
<comment type="caution">
    <text evidence="8">The sequence shown here is derived from an EMBL/GenBank/DDBJ whole genome shotgun (WGS) entry which is preliminary data.</text>
</comment>
<evidence type="ECO:0000256" key="6">
    <source>
        <dbReference type="ARBA" id="ARBA00023004"/>
    </source>
</evidence>
<evidence type="ECO:0000256" key="4">
    <source>
        <dbReference type="ARBA" id="ARBA00022723"/>
    </source>
</evidence>
<keyword evidence="4" id="KW-0479">Metal-binding</keyword>
<dbReference type="SUPFAM" id="SSF48264">
    <property type="entry name" value="Cytochrome P450"/>
    <property type="match status" value="1"/>
</dbReference>